<organism evidence="1 2">
    <name type="scientific">Metschnikowia aff. pulcherrima</name>
    <dbReference type="NCBI Taxonomy" id="2163413"/>
    <lineage>
        <taxon>Eukaryota</taxon>
        <taxon>Fungi</taxon>
        <taxon>Dikarya</taxon>
        <taxon>Ascomycota</taxon>
        <taxon>Saccharomycotina</taxon>
        <taxon>Pichiomycetes</taxon>
        <taxon>Metschnikowiaceae</taxon>
        <taxon>Metschnikowia</taxon>
    </lineage>
</organism>
<sequence>MALSDTLAKVTSMCLRSLCKTPLGPVTLMDLASMLTVTPSGMSKIWSVWMYFIAADDEKKYWVEEGEKSGLYVNCELRIFFCRLHSIRLLNVLRAPGHVSAWRKHERNIVTAFSFSVLRPGAAAGCN</sequence>
<evidence type="ECO:0000313" key="2">
    <source>
        <dbReference type="Proteomes" id="UP000292447"/>
    </source>
</evidence>
<dbReference type="Proteomes" id="UP000292447">
    <property type="component" value="Chromosome I"/>
</dbReference>
<reference evidence="2" key="1">
    <citation type="submission" date="2019-03" db="EMBL/GenBank/DDBJ databases">
        <title>Snf2 controls pulcherriminic acid biosynthesis and connects pigmentation and antifungal activity of the yeast Metschnikowia pulcherrima.</title>
        <authorList>
            <person name="Gore-Lloyd D."/>
            <person name="Sumann I."/>
            <person name="Brachmann A.O."/>
            <person name="Schneeberger K."/>
            <person name="Ortiz-Merino R.A."/>
            <person name="Moreno-Beltran M."/>
            <person name="Schlaefli M."/>
            <person name="Kirner P."/>
            <person name="Santos Kron A."/>
            <person name="Wolfe K.H."/>
            <person name="Piel J."/>
            <person name="Ahrens C.H."/>
            <person name="Henk D."/>
            <person name="Freimoser F.M."/>
        </authorList>
    </citation>
    <scope>NUCLEOTIDE SEQUENCE [LARGE SCALE GENOMIC DNA]</scope>
    <source>
        <strain evidence="2">APC 1.2</strain>
    </source>
</reference>
<proteinExistence type="predicted"/>
<dbReference type="AlphaFoldDB" id="A0A4P6XGD9"/>
<accession>A0A4P6XGD9</accession>
<keyword evidence="2" id="KW-1185">Reference proteome</keyword>
<gene>
    <name evidence="1" type="ORF">METSCH_A03440</name>
</gene>
<evidence type="ECO:0000313" key="1">
    <source>
        <dbReference type="EMBL" id="QBM85719.1"/>
    </source>
</evidence>
<protein>
    <submittedName>
        <fullName evidence="1">Uncharacterized protein</fullName>
    </submittedName>
</protein>
<dbReference type="EMBL" id="CP034456">
    <property type="protein sequence ID" value="QBM85719.1"/>
    <property type="molecule type" value="Genomic_DNA"/>
</dbReference>
<name>A0A4P6XGD9_9ASCO</name>